<gene>
    <name evidence="1" type="ORF">E5K00_12450</name>
</gene>
<protein>
    <submittedName>
        <fullName evidence="1">Uncharacterized protein</fullName>
    </submittedName>
</protein>
<organism evidence="1 2">
    <name type="scientific">Hymenobacter aquaticus</name>
    <dbReference type="NCBI Taxonomy" id="1867101"/>
    <lineage>
        <taxon>Bacteria</taxon>
        <taxon>Pseudomonadati</taxon>
        <taxon>Bacteroidota</taxon>
        <taxon>Cytophagia</taxon>
        <taxon>Cytophagales</taxon>
        <taxon>Hymenobacteraceae</taxon>
        <taxon>Hymenobacter</taxon>
    </lineage>
</organism>
<name>A0A4Z0QB95_9BACT</name>
<sequence>MRGDLVALNVWLELDASARDQSELLAELRAATAAGRPVLLAINEGPLRQLLAAAPDLPDYAVLQAGLAQPFGYVGAGIPPTPRDLTPDVPPAVLLNLGERQVLTHRFLEQALSVAIHQVDWTGAPPMVQANYQALSQSLVQNRLYELLTVVREGGLHVTMHQLLGLLARLLTGVYTTTERAGQHKPYYETAFEWRAENPLAATLAELDPASLPHAHLDTHHLWDDPVPVGTWLPGRRPTDDDTPGLATDATEALKRFRCIKQRFYFENELGDQVLRVLPPDRGQFQKLLEQARDAPDAARRTILAALARFAHQTGAASRASQQPGALSANTLYLWSGLRYDADRPPTVLVAGAKLPAHELAVQVPELLPAAHYLLGDYTPDHVRLAWGNPPTPQSPAMRIDLELWRDLASVQRGTPAERRPEQASRRVGRFLAALASALPQTPTAEVWVLNVATGRAELIQLEANTQAPNKLKYILADPNA</sequence>
<evidence type="ECO:0000313" key="2">
    <source>
        <dbReference type="Proteomes" id="UP000297549"/>
    </source>
</evidence>
<evidence type="ECO:0000313" key="1">
    <source>
        <dbReference type="EMBL" id="TGE25962.1"/>
    </source>
</evidence>
<comment type="caution">
    <text evidence="1">The sequence shown here is derived from an EMBL/GenBank/DDBJ whole genome shotgun (WGS) entry which is preliminary data.</text>
</comment>
<dbReference type="AlphaFoldDB" id="A0A4Z0QB95"/>
<dbReference type="Proteomes" id="UP000297549">
    <property type="component" value="Unassembled WGS sequence"/>
</dbReference>
<proteinExistence type="predicted"/>
<dbReference type="OrthoDB" id="871454at2"/>
<dbReference type="EMBL" id="SRLC01000001">
    <property type="protein sequence ID" value="TGE25962.1"/>
    <property type="molecule type" value="Genomic_DNA"/>
</dbReference>
<keyword evidence="2" id="KW-1185">Reference proteome</keyword>
<reference evidence="1 2" key="1">
    <citation type="submission" date="2019-04" db="EMBL/GenBank/DDBJ databases">
        <authorList>
            <person name="Feng G."/>
            <person name="Zhang J."/>
            <person name="Zhu H."/>
        </authorList>
    </citation>
    <scope>NUCLEOTIDE SEQUENCE [LARGE SCALE GENOMIC DNA]</scope>
    <source>
        <strain evidence="1 2">JCM 31653</strain>
    </source>
</reference>
<dbReference type="RefSeq" id="WP_135463541.1">
    <property type="nucleotide sequence ID" value="NZ_SRLC01000001.1"/>
</dbReference>
<accession>A0A4Z0QB95</accession>